<organism evidence="1 2">
    <name type="scientific">Novosphingobium indicum</name>
    <dbReference type="NCBI Taxonomy" id="462949"/>
    <lineage>
        <taxon>Bacteria</taxon>
        <taxon>Pseudomonadati</taxon>
        <taxon>Pseudomonadota</taxon>
        <taxon>Alphaproteobacteria</taxon>
        <taxon>Sphingomonadales</taxon>
        <taxon>Sphingomonadaceae</taxon>
        <taxon>Novosphingobium</taxon>
    </lineage>
</organism>
<accession>A0ABQ2K379</accession>
<evidence type="ECO:0000313" key="2">
    <source>
        <dbReference type="Proteomes" id="UP000605099"/>
    </source>
</evidence>
<dbReference type="Proteomes" id="UP000605099">
    <property type="component" value="Unassembled WGS sequence"/>
</dbReference>
<reference evidence="2" key="1">
    <citation type="journal article" date="2019" name="Int. J. Syst. Evol. Microbiol.">
        <title>The Global Catalogue of Microorganisms (GCM) 10K type strain sequencing project: providing services to taxonomists for standard genome sequencing and annotation.</title>
        <authorList>
            <consortium name="The Broad Institute Genomics Platform"/>
            <consortium name="The Broad Institute Genome Sequencing Center for Infectious Disease"/>
            <person name="Wu L."/>
            <person name="Ma J."/>
        </authorList>
    </citation>
    <scope>NUCLEOTIDE SEQUENCE [LARGE SCALE GENOMIC DNA]</scope>
    <source>
        <strain evidence="2">CGMCC 1.6784</strain>
    </source>
</reference>
<dbReference type="EMBL" id="BMLK01000050">
    <property type="protein sequence ID" value="GGN62652.1"/>
    <property type="molecule type" value="Genomic_DNA"/>
</dbReference>
<name>A0ABQ2K379_9SPHN</name>
<proteinExistence type="predicted"/>
<evidence type="ECO:0000313" key="1">
    <source>
        <dbReference type="EMBL" id="GGN62652.1"/>
    </source>
</evidence>
<dbReference type="RefSeq" id="WP_188823797.1">
    <property type="nucleotide sequence ID" value="NZ_BMLK01000050.1"/>
</dbReference>
<comment type="caution">
    <text evidence="1">The sequence shown here is derived from an EMBL/GenBank/DDBJ whole genome shotgun (WGS) entry which is preliminary data.</text>
</comment>
<protein>
    <submittedName>
        <fullName evidence="1">Uncharacterized protein</fullName>
    </submittedName>
</protein>
<sequence>MIIDSADTKKMESISTKTHHDEWPIEEYRYISHVEDDPMVFQRYFNKLQEAVDATCMLIVDRMELNGAGDGVVYDRLDRRIVACLEGVGENGGGTTAVEINHIPAPDHLQRCARVVENRASAEISSV</sequence>
<keyword evidence="2" id="KW-1185">Reference proteome</keyword>
<gene>
    <name evidence="1" type="ORF">GCM10011349_46490</name>
</gene>